<dbReference type="Gene3D" id="2.30.110.10">
    <property type="entry name" value="Electron Transport, Fmn-binding Protein, Chain A"/>
    <property type="match status" value="1"/>
</dbReference>
<reference evidence="4" key="2">
    <citation type="submission" date="2016-01" db="EMBL/GenBank/DDBJ databases">
        <authorList>
            <person name="Mitreva M."/>
            <person name="Pepin K.H."/>
            <person name="Mihindukulasuriya K.A."/>
            <person name="Fulton R."/>
            <person name="Fronick C."/>
            <person name="O'Laughlin M."/>
            <person name="Miner T."/>
            <person name="Herter B."/>
            <person name="Rosa B.A."/>
            <person name="Cordes M."/>
            <person name="Tomlinson C."/>
            <person name="Wollam A."/>
            <person name="Palsikar V.B."/>
            <person name="Mardis E.R."/>
            <person name="Wilson R.K."/>
        </authorList>
    </citation>
    <scope>NUCLEOTIDE SEQUENCE [LARGE SCALE GENOMIC DNA]</scope>
    <source>
        <strain evidence="4">KA00185</strain>
    </source>
</reference>
<dbReference type="EMBL" id="LSDD01000150">
    <property type="protein sequence ID" value="KXB60718.1"/>
    <property type="molecule type" value="Genomic_DNA"/>
</dbReference>
<dbReference type="InterPro" id="IPR012349">
    <property type="entry name" value="Split_barrel_FMN-bd"/>
</dbReference>
<evidence type="ECO:0000313" key="4">
    <source>
        <dbReference type="Proteomes" id="UP000070483"/>
    </source>
</evidence>
<proteinExistence type="predicted"/>
<dbReference type="SUPFAM" id="SSF50475">
    <property type="entry name" value="FMN-binding split barrel"/>
    <property type="match status" value="1"/>
</dbReference>
<dbReference type="EMBL" id="AP019834">
    <property type="protein sequence ID" value="BBM46631.1"/>
    <property type="molecule type" value="Genomic_DNA"/>
</dbReference>
<evidence type="ECO:0000313" key="3">
    <source>
        <dbReference type="EMBL" id="KXB60718.1"/>
    </source>
</evidence>
<reference evidence="3" key="1">
    <citation type="submission" date="2016-01" db="EMBL/GenBank/DDBJ databases">
        <authorList>
            <person name="Oliw E.H."/>
        </authorList>
    </citation>
    <scope>NUCLEOTIDE SEQUENCE [LARGE SCALE GENOMIC DNA]</scope>
    <source>
        <strain evidence="3">KA00185</strain>
    </source>
</reference>
<accession>A0A133ZZ44</accession>
<dbReference type="OrthoDB" id="9792542at2"/>
<name>A0A133ZZ44_9FUSO</name>
<evidence type="ECO:0000313" key="2">
    <source>
        <dbReference type="EMBL" id="BBM46631.1"/>
    </source>
</evidence>
<feature type="domain" description="Pyridoxamine 5'-phosphate oxidase N-terminal" evidence="1">
    <location>
        <begin position="5"/>
        <end position="121"/>
    </location>
</feature>
<gene>
    <name evidence="3" type="ORF">HMPREF3180_01976</name>
    <name evidence="2" type="ORF">JMUB3933_0105</name>
</gene>
<dbReference type="RefSeq" id="WP_060918511.1">
    <property type="nucleotide sequence ID" value="NZ_AP019834.1"/>
</dbReference>
<dbReference type="PATRIC" id="fig|157687.3.peg.1976"/>
<organism evidence="3 4">
    <name type="scientific">Leptotrichia wadei</name>
    <dbReference type="NCBI Taxonomy" id="157687"/>
    <lineage>
        <taxon>Bacteria</taxon>
        <taxon>Fusobacteriati</taxon>
        <taxon>Fusobacteriota</taxon>
        <taxon>Fusobacteriia</taxon>
        <taxon>Fusobacteriales</taxon>
        <taxon>Leptotrichiaceae</taxon>
        <taxon>Leptotrichia</taxon>
    </lineage>
</organism>
<keyword evidence="4" id="KW-1185">Reference proteome</keyword>
<dbReference type="AlphaFoldDB" id="A0A133ZZ44"/>
<protein>
    <submittedName>
        <fullName evidence="3">Pyridoxamine 5'-phosphate oxidase family protein</fullName>
    </submittedName>
</protein>
<evidence type="ECO:0000313" key="5">
    <source>
        <dbReference type="Proteomes" id="UP000321397"/>
    </source>
</evidence>
<dbReference type="PANTHER" id="PTHR34818">
    <property type="entry name" value="PROTEIN BLI-3"/>
    <property type="match status" value="1"/>
</dbReference>
<reference evidence="2 5" key="3">
    <citation type="submission" date="2019-07" db="EMBL/GenBank/DDBJ databases">
        <title>Complete Genome Sequence of Leptotrichia wadei Strain JMUB3933.</title>
        <authorList>
            <person name="Watanabe S."/>
            <person name="Cui L."/>
        </authorList>
    </citation>
    <scope>NUCLEOTIDE SEQUENCE [LARGE SCALE GENOMIC DNA]</scope>
    <source>
        <strain evidence="2 5">JMUB3933</strain>
    </source>
</reference>
<dbReference type="InterPro" id="IPR011576">
    <property type="entry name" value="Pyridox_Oxase_N"/>
</dbReference>
<dbReference type="PANTHER" id="PTHR34818:SF1">
    <property type="entry name" value="PROTEIN BLI-3"/>
    <property type="match status" value="1"/>
</dbReference>
<sequence>MIDYNKILKENSYGILATLDDSKPKTRILQYLFSEKNKVYLATTNNKNVYKQLKKCPYVSFLSHSEDYLSFISVNGNIHFTDDIDLKTRVLNEYPAIKELFKTPNNPIFELFYIDVEEIRTFDLKTYTNENFKIEKP</sequence>
<dbReference type="Pfam" id="PF01243">
    <property type="entry name" value="PNPOx_N"/>
    <property type="match status" value="1"/>
</dbReference>
<dbReference type="Proteomes" id="UP000070483">
    <property type="component" value="Unassembled WGS sequence"/>
</dbReference>
<dbReference type="Proteomes" id="UP000321397">
    <property type="component" value="Chromosome"/>
</dbReference>
<evidence type="ECO:0000259" key="1">
    <source>
        <dbReference type="Pfam" id="PF01243"/>
    </source>
</evidence>
<dbReference type="InterPro" id="IPR052917">
    <property type="entry name" value="Stress-Dev_Protein"/>
</dbReference>